<gene>
    <name evidence="2" type="ORF">kuste4422</name>
</gene>
<dbReference type="Pfam" id="PF03235">
    <property type="entry name" value="GmrSD_N"/>
    <property type="match status" value="1"/>
</dbReference>
<reference evidence="2" key="1">
    <citation type="journal article" date="2006" name="Nature">
        <title>Deciphering the evolution and metabolism of an anammox bacterium from a community genome.</title>
        <authorList>
            <person name="Strous M."/>
            <person name="Pelletier E."/>
            <person name="Mangenot S."/>
            <person name="Rattei T."/>
            <person name="Lehner A."/>
            <person name="Taylor M.W."/>
            <person name="Horn M."/>
            <person name="Daims H."/>
            <person name="Bartol-Mavel D."/>
            <person name="Wincker P."/>
            <person name="Barbe V."/>
            <person name="Fonknechten N."/>
            <person name="Vallenet D."/>
            <person name="Segurens B."/>
            <person name="Schenowitz-Truong C."/>
            <person name="Medigue C."/>
            <person name="Collingro A."/>
            <person name="Snel B."/>
            <person name="Dutilh B.E."/>
            <person name="OpDenCamp H.J.M."/>
            <person name="vanDerDrift C."/>
            <person name="Cirpus I."/>
            <person name="vanDePas-Schoonen K.T."/>
            <person name="Harhangi H.R."/>
            <person name="vanNiftrik L."/>
            <person name="Schmid M."/>
            <person name="Keltjens J."/>
            <person name="vanDeVossenberg J."/>
            <person name="Kartal B."/>
            <person name="Meier H."/>
            <person name="Frishman D."/>
            <person name="Huynen M.A."/>
            <person name="Mewes H."/>
            <person name="Weissenbach J."/>
            <person name="Jetten M.S.M."/>
            <person name="Wagner M."/>
            <person name="LePaslier D."/>
        </authorList>
    </citation>
    <scope>NUCLEOTIDE SEQUENCE</scope>
</reference>
<reference evidence="2" key="2">
    <citation type="submission" date="2006-01" db="EMBL/GenBank/DDBJ databases">
        <authorList>
            <person name="Genoscope"/>
        </authorList>
    </citation>
    <scope>NUCLEOTIDE SEQUENCE</scope>
</reference>
<dbReference type="InterPro" id="IPR004919">
    <property type="entry name" value="GmrSD_N"/>
</dbReference>
<protein>
    <recommendedName>
        <fullName evidence="1">GmrSD restriction endonucleases N-terminal domain-containing protein</fullName>
    </recommendedName>
</protein>
<name>Q1Q598_KUEST</name>
<organism evidence="2">
    <name type="scientific">Kuenenia stuttgartiensis</name>
    <dbReference type="NCBI Taxonomy" id="174633"/>
    <lineage>
        <taxon>Bacteria</taxon>
        <taxon>Pseudomonadati</taxon>
        <taxon>Planctomycetota</taxon>
        <taxon>Candidatus Brocadiia</taxon>
        <taxon>Candidatus Brocadiales</taxon>
        <taxon>Candidatus Brocadiaceae</taxon>
        <taxon>Candidatus Kuenenia</taxon>
    </lineage>
</organism>
<dbReference type="EMBL" id="CT573071">
    <property type="protein sequence ID" value="CAJ75184.1"/>
    <property type="molecule type" value="Genomic_DNA"/>
</dbReference>
<dbReference type="PANTHER" id="PTHR39639:SF1">
    <property type="entry name" value="DUF262 DOMAIN-CONTAINING PROTEIN"/>
    <property type="match status" value="1"/>
</dbReference>
<sequence>MEEIMENRTDQESWYDDESTYEEWEYPLHEYELTASPNDFNVITLFNFIESGTVKIPGFQRNYVWDLKRASKLIESMIIGLPVPQIFLYEESRNRFLVIDGQQRLMSIYYFIKQRFPKKEKRTELRRIFDEHGKIPDEILENDHYFTKFNLNLPEQLPNQRNKFSRLNYSTLSEYRSAFDLRPIRSVIVKQVSPKDDNSAIYEIFNRLNSGGINLMPQEIRMSLYHSIFYDMLYRVNIKKEWRRLTGITEPDLHMKDIEFLLRGFAMLINGDKYNPSMVKFLNAFSLHARDYENEGVKYFESLFESFLESCINLSNDAFQSTVKRFSITLFESIFATTCKEAYANKKMVVGKIDPGSVSQMKTDSKFLAAAEKTTTSKSNLLTRLKRASEIIKIIE</sequence>
<evidence type="ECO:0000259" key="1">
    <source>
        <dbReference type="Pfam" id="PF03235"/>
    </source>
</evidence>
<dbReference type="PANTHER" id="PTHR39639">
    <property type="entry name" value="CHROMOSOME 16, WHOLE GENOME SHOTGUN SEQUENCE"/>
    <property type="match status" value="1"/>
</dbReference>
<proteinExistence type="predicted"/>
<feature type="domain" description="GmrSD restriction endonucleases N-terminal" evidence="1">
    <location>
        <begin position="44"/>
        <end position="225"/>
    </location>
</feature>
<accession>Q1Q598</accession>
<evidence type="ECO:0000313" key="2">
    <source>
        <dbReference type="EMBL" id="CAJ75184.1"/>
    </source>
</evidence>
<dbReference type="AlphaFoldDB" id="Q1Q598"/>